<feature type="compositionally biased region" description="Basic and acidic residues" evidence="3">
    <location>
        <begin position="789"/>
        <end position="805"/>
    </location>
</feature>
<feature type="domain" description="NADH:flavin oxidoreductase/NADH oxidase N-terminal" evidence="4">
    <location>
        <begin position="46"/>
        <end position="240"/>
    </location>
</feature>
<evidence type="ECO:0000256" key="2">
    <source>
        <dbReference type="ARBA" id="ARBA00023002"/>
    </source>
</evidence>
<dbReference type="AlphaFoldDB" id="A0A915PGL1"/>
<feature type="region of interest" description="Disordered" evidence="3">
    <location>
        <begin position="710"/>
        <end position="736"/>
    </location>
</feature>
<feature type="region of interest" description="Disordered" evidence="3">
    <location>
        <begin position="581"/>
        <end position="609"/>
    </location>
</feature>
<dbReference type="Gene3D" id="3.20.20.70">
    <property type="entry name" value="Aldolase class I"/>
    <property type="match status" value="1"/>
</dbReference>
<dbReference type="Pfam" id="PF00724">
    <property type="entry name" value="Oxidored_FMN"/>
    <property type="match status" value="1"/>
</dbReference>
<feature type="compositionally biased region" description="Basic and acidic residues" evidence="3">
    <location>
        <begin position="842"/>
        <end position="866"/>
    </location>
</feature>
<dbReference type="SUPFAM" id="SSF51395">
    <property type="entry name" value="FMN-linked oxidoreductases"/>
    <property type="match status" value="1"/>
</dbReference>
<dbReference type="GO" id="GO:0016491">
    <property type="term" value="F:oxidoreductase activity"/>
    <property type="evidence" value="ECO:0007669"/>
    <property type="project" value="UniProtKB-KW"/>
</dbReference>
<feature type="region of interest" description="Disordered" evidence="3">
    <location>
        <begin position="775"/>
        <end position="805"/>
    </location>
</feature>
<feature type="region of interest" description="Disordered" evidence="3">
    <location>
        <begin position="489"/>
        <end position="511"/>
    </location>
</feature>
<dbReference type="InterPro" id="IPR001155">
    <property type="entry name" value="OxRdtase_FMN_N"/>
</dbReference>
<dbReference type="GO" id="GO:0010181">
    <property type="term" value="F:FMN binding"/>
    <property type="evidence" value="ECO:0007669"/>
    <property type="project" value="InterPro"/>
</dbReference>
<reference evidence="6" key="1">
    <citation type="submission" date="2022-11" db="UniProtKB">
        <authorList>
            <consortium name="WormBaseParasite"/>
        </authorList>
    </citation>
    <scope>IDENTIFICATION</scope>
</reference>
<evidence type="ECO:0000256" key="3">
    <source>
        <dbReference type="SAM" id="MobiDB-lite"/>
    </source>
</evidence>
<dbReference type="InterPro" id="IPR051799">
    <property type="entry name" value="NADH_flavin_oxidoreductase"/>
</dbReference>
<dbReference type="WBParaSite" id="sdigi.contig16.g1508.t1">
    <property type="protein sequence ID" value="sdigi.contig16.g1508.t1"/>
    <property type="gene ID" value="sdigi.contig16.g1508"/>
</dbReference>
<keyword evidence="2" id="KW-0560">Oxidoreductase</keyword>
<dbReference type="PANTHER" id="PTHR43656:SF5">
    <property type="entry name" value="NADH:FLAVIN OXIDOREDUCTASE_NADH OXIDASE N-TERMINAL DOMAIN-CONTAINING PROTEIN"/>
    <property type="match status" value="1"/>
</dbReference>
<evidence type="ECO:0000259" key="4">
    <source>
        <dbReference type="Pfam" id="PF00724"/>
    </source>
</evidence>
<dbReference type="Proteomes" id="UP000887581">
    <property type="component" value="Unplaced"/>
</dbReference>
<feature type="compositionally biased region" description="Polar residues" evidence="3">
    <location>
        <begin position="489"/>
        <end position="500"/>
    </location>
</feature>
<dbReference type="PANTHER" id="PTHR43656">
    <property type="entry name" value="BINDING OXIDOREDUCTASE, PUTATIVE (AFU_ORTHOLOGUE AFUA_2G08260)-RELATED"/>
    <property type="match status" value="1"/>
</dbReference>
<evidence type="ECO:0000313" key="6">
    <source>
        <dbReference type="WBParaSite" id="sdigi.contig16.g1508.t1"/>
    </source>
</evidence>
<proteinExistence type="predicted"/>
<evidence type="ECO:0000313" key="5">
    <source>
        <dbReference type="Proteomes" id="UP000887581"/>
    </source>
</evidence>
<name>A0A915PGL1_9BILA</name>
<feature type="region of interest" description="Disordered" evidence="3">
    <location>
        <begin position="658"/>
        <end position="685"/>
    </location>
</feature>
<protein>
    <submittedName>
        <fullName evidence="6">NADH:flavin oxidoreductase/NADH oxidase N-terminal domain-containing protein</fullName>
    </submittedName>
</protein>
<organism evidence="5 6">
    <name type="scientific">Setaria digitata</name>
    <dbReference type="NCBI Taxonomy" id="48799"/>
    <lineage>
        <taxon>Eukaryota</taxon>
        <taxon>Metazoa</taxon>
        <taxon>Ecdysozoa</taxon>
        <taxon>Nematoda</taxon>
        <taxon>Chromadorea</taxon>
        <taxon>Rhabditida</taxon>
        <taxon>Spirurina</taxon>
        <taxon>Spiruromorpha</taxon>
        <taxon>Filarioidea</taxon>
        <taxon>Setariidae</taxon>
        <taxon>Setaria</taxon>
    </lineage>
</organism>
<feature type="region of interest" description="Disordered" evidence="3">
    <location>
        <begin position="839"/>
        <end position="869"/>
    </location>
</feature>
<sequence length="1195" mass="132003">MTNGILNSSMEPTARWESPEIDQEAVKMFLGERLRFPYASNVIAPNRMMKSAMSEQLATYDENDMTKSGIPTRELINLYEKFADGGFGTIVTGCIMINGKDIEAPGNVIIDKELDSDERRSAFQEWAQCTKRSGSIIIAQLFHPGKYAADLPHKTDFDINKLTRNQIGELINQYAYAASYAQQCGFNGVEISCAYFFALGQLITSGSNTRSDEFGGELDNRAKILFKIIQAIRMKISKPSRFVIGLKLFCGNFEPDYKEETFGEFIHNVEVTVSHNYRYVSASFLTSLELIALSFGLVTTAKTGFDYITVTGGHYNLIKDLKRGDDPKKCEYFYQKFVLTMKKHLTRTKLFMNGGFVTVGDMLAAVQNGWAAGISLARPVAAEPDLPKRLLAGEVKGATKSLFEPLDYAVEKEFAGSQLWQHGYLITVMDASNPDHVEQFKKDLHFHEKQRSQAAANGGDLVIGYPKTILHPELLDEDMLRRIQQSEAKTVSSEVITSDEQPPEPEAGVVPLTGKVDDAQNELVEEETIHVTKKQLDYGAACDLQENTVEDSIHTVVKRHENVDDVGVEIIEETIEKVVLTQSDFSEPPPSEPAEAPSQKQEVEDVGKGHDDDVDILNAAVKAVDSSFNDAKCALESAFEKGVKLVDEVVKDVTEALQKEDAQETNKETRHEEELPLSKEPETKEATEVISGLSDDDKPIISGVVEEVKDTGDESLKTVEQENPEDMTTGSEGEKHLMTANEDSVVGGEGNAVDENVVEEVMRKEICNVMTASFIEESRSPETELSPGKGDEKFTDASESQDGKDVITESTDQCKLPEDHFTGSVLETHAPEGVTEAYIPKDTAEEGHIPESKSEQISEKDDETHKLGGLSDSDQLCENVSNDIKNASLAGTTISGDVTAVGQIREDRTIEDIRDQHLEGFLPENGATQPGWDGLSSDADQCKVSSTTYSTTLFGSTLMDGGNGETVVYEEYYDKHTIPGQSPQETYHSKIYGIPSGDESMDIKSGEKQIEPEFESKKSFTDSITSAKGHGLTGFISSALPDSVQNLISSTRDKFDEMLSEGNGKQQPEMQFTVKTEEMIGDDGRKYEVHTENYTTTVTDHRLSSGFEDAKTFLTDDSDKFKIPDNDLAGGPAEIHRSSETTITTVTSHRSLCCLVLLRRDSYSGHLDLRILTGYRSGVVNRFIILELRIELKGK</sequence>
<feature type="compositionally biased region" description="Basic and acidic residues" evidence="3">
    <location>
        <begin position="710"/>
        <end position="720"/>
    </location>
</feature>
<dbReference type="InterPro" id="IPR013785">
    <property type="entry name" value="Aldolase_TIM"/>
</dbReference>
<evidence type="ECO:0000256" key="1">
    <source>
        <dbReference type="ARBA" id="ARBA00022630"/>
    </source>
</evidence>
<keyword evidence="5" id="KW-1185">Reference proteome</keyword>
<keyword evidence="1" id="KW-0285">Flavoprotein</keyword>
<accession>A0A915PGL1</accession>